<evidence type="ECO:0000313" key="2">
    <source>
        <dbReference type="Proteomes" id="UP000827976"/>
    </source>
</evidence>
<sequence length="236" mass="26971">MDGSSGSAGGTKKYPFSLRRTKRFYSLEDLTIDKIEPSSPAPSAPSRTHETTVGIDASDLYPEDSLARETIQLALVLEKFKAKIKSHTSKKSSQILMSAADKLFVKLQDVDSEIQTDLVKCAGVTKLKRKHLEARFEEQQAQLRIVHDKFKEDVNQHLLDYKNTIEEFKADQMELKTSLERQKASHKKLLLQVEDQMKVQLNDAETSILEVHKEARKKMKDLKHVLREFIQEGIFS</sequence>
<keyword evidence="2" id="KW-1185">Reference proteome</keyword>
<protein>
    <submittedName>
        <fullName evidence="1">Uncharacterized protein</fullName>
    </submittedName>
</protein>
<accession>A0ACB7U7M6</accession>
<evidence type="ECO:0000313" key="1">
    <source>
        <dbReference type="EMBL" id="KAH7656330.1"/>
    </source>
</evidence>
<dbReference type="Proteomes" id="UP000827976">
    <property type="component" value="Chromosome 18"/>
</dbReference>
<name>A0ACB7U7M6_DIOAL</name>
<comment type="caution">
    <text evidence="1">The sequence shown here is derived from an EMBL/GenBank/DDBJ whole genome shotgun (WGS) entry which is preliminary data.</text>
</comment>
<reference evidence="2" key="1">
    <citation type="journal article" date="2022" name="Nat. Commun.">
        <title>Chromosome evolution and the genetic basis of agronomically important traits in greater yam.</title>
        <authorList>
            <person name="Bredeson J.V."/>
            <person name="Lyons J.B."/>
            <person name="Oniyinde I.O."/>
            <person name="Okereke N.R."/>
            <person name="Kolade O."/>
            <person name="Nnabue I."/>
            <person name="Nwadili C.O."/>
            <person name="Hribova E."/>
            <person name="Parker M."/>
            <person name="Nwogha J."/>
            <person name="Shu S."/>
            <person name="Carlson J."/>
            <person name="Kariba R."/>
            <person name="Muthemba S."/>
            <person name="Knop K."/>
            <person name="Barton G.J."/>
            <person name="Sherwood A.V."/>
            <person name="Lopez-Montes A."/>
            <person name="Asiedu R."/>
            <person name="Jamnadass R."/>
            <person name="Muchugi A."/>
            <person name="Goodstein D."/>
            <person name="Egesi C.N."/>
            <person name="Featherston J."/>
            <person name="Asfaw A."/>
            <person name="Simpson G.G."/>
            <person name="Dolezel J."/>
            <person name="Hendre P.S."/>
            <person name="Van Deynze A."/>
            <person name="Kumar P.L."/>
            <person name="Obidiegwu J.E."/>
            <person name="Bhattacharjee R."/>
            <person name="Rokhsar D.S."/>
        </authorList>
    </citation>
    <scope>NUCLEOTIDE SEQUENCE [LARGE SCALE GENOMIC DNA]</scope>
    <source>
        <strain evidence="2">cv. TDa95/00328</strain>
    </source>
</reference>
<dbReference type="EMBL" id="CM037028">
    <property type="protein sequence ID" value="KAH7656330.1"/>
    <property type="molecule type" value="Genomic_DNA"/>
</dbReference>
<proteinExistence type="predicted"/>
<organism evidence="1 2">
    <name type="scientific">Dioscorea alata</name>
    <name type="common">Purple yam</name>
    <dbReference type="NCBI Taxonomy" id="55571"/>
    <lineage>
        <taxon>Eukaryota</taxon>
        <taxon>Viridiplantae</taxon>
        <taxon>Streptophyta</taxon>
        <taxon>Embryophyta</taxon>
        <taxon>Tracheophyta</taxon>
        <taxon>Spermatophyta</taxon>
        <taxon>Magnoliopsida</taxon>
        <taxon>Liliopsida</taxon>
        <taxon>Dioscoreales</taxon>
        <taxon>Dioscoreaceae</taxon>
        <taxon>Dioscorea</taxon>
    </lineage>
</organism>
<gene>
    <name evidence="1" type="ORF">IHE45_18G069700</name>
</gene>